<keyword evidence="3" id="KW-1185">Reference proteome</keyword>
<name>A0A3D8GJI6_9BACI</name>
<gene>
    <name evidence="2" type="ORF">DRW41_22540</name>
</gene>
<dbReference type="PRINTS" id="PR01166">
    <property type="entry name" value="CYCOXIDASEII"/>
</dbReference>
<dbReference type="SUPFAM" id="SSF49503">
    <property type="entry name" value="Cupredoxins"/>
    <property type="match status" value="1"/>
</dbReference>
<dbReference type="GO" id="GO:0016020">
    <property type="term" value="C:membrane"/>
    <property type="evidence" value="ECO:0007669"/>
    <property type="project" value="InterPro"/>
</dbReference>
<proteinExistence type="predicted"/>
<evidence type="ECO:0000313" key="3">
    <source>
        <dbReference type="Proteomes" id="UP000257144"/>
    </source>
</evidence>
<dbReference type="Proteomes" id="UP000257144">
    <property type="component" value="Unassembled WGS sequence"/>
</dbReference>
<sequence length="38" mass="4358">MLEDADRTFRLLNVDNSLVIPYNTRVRIVVSSVDVIHS</sequence>
<reference evidence="2 3" key="1">
    <citation type="submission" date="2018-07" db="EMBL/GenBank/DDBJ databases">
        <title>Bacillus sp. YLB-04 draft genome sequence.</title>
        <authorList>
            <person name="Yu L."/>
            <person name="Tang X."/>
        </authorList>
    </citation>
    <scope>NUCLEOTIDE SEQUENCE [LARGE SCALE GENOMIC DNA]</scope>
    <source>
        <strain evidence="2 3">YLB-04</strain>
    </source>
</reference>
<dbReference type="GO" id="GO:0004129">
    <property type="term" value="F:cytochrome-c oxidase activity"/>
    <property type="evidence" value="ECO:0007669"/>
    <property type="project" value="InterPro"/>
</dbReference>
<dbReference type="InterPro" id="IPR002429">
    <property type="entry name" value="CcO_II-like_C"/>
</dbReference>
<evidence type="ECO:0000313" key="2">
    <source>
        <dbReference type="EMBL" id="RDU34620.1"/>
    </source>
</evidence>
<organism evidence="2 3">
    <name type="scientific">Neobacillus piezotolerans</name>
    <dbReference type="NCBI Taxonomy" id="2259171"/>
    <lineage>
        <taxon>Bacteria</taxon>
        <taxon>Bacillati</taxon>
        <taxon>Bacillota</taxon>
        <taxon>Bacilli</taxon>
        <taxon>Bacillales</taxon>
        <taxon>Bacillaceae</taxon>
        <taxon>Neobacillus</taxon>
    </lineage>
</organism>
<protein>
    <recommendedName>
        <fullName evidence="1">Cytochrome oxidase subunit II copper A binding domain-containing protein</fullName>
    </recommendedName>
</protein>
<dbReference type="InterPro" id="IPR008972">
    <property type="entry name" value="Cupredoxin"/>
</dbReference>
<evidence type="ECO:0000259" key="1">
    <source>
        <dbReference type="PROSITE" id="PS50857"/>
    </source>
</evidence>
<dbReference type="AlphaFoldDB" id="A0A3D8GJI6"/>
<dbReference type="EMBL" id="QNQT01000031">
    <property type="protein sequence ID" value="RDU34620.1"/>
    <property type="molecule type" value="Genomic_DNA"/>
</dbReference>
<feature type="domain" description="Cytochrome oxidase subunit II copper A binding" evidence="1">
    <location>
        <begin position="1"/>
        <end position="38"/>
    </location>
</feature>
<accession>A0A3D8GJI6</accession>
<dbReference type="Gene3D" id="2.60.40.420">
    <property type="entry name" value="Cupredoxins - blue copper proteins"/>
    <property type="match status" value="1"/>
</dbReference>
<dbReference type="GO" id="GO:0005507">
    <property type="term" value="F:copper ion binding"/>
    <property type="evidence" value="ECO:0007669"/>
    <property type="project" value="InterPro"/>
</dbReference>
<dbReference type="PROSITE" id="PS50857">
    <property type="entry name" value="COX2_CUA"/>
    <property type="match status" value="1"/>
</dbReference>
<dbReference type="Pfam" id="PF00116">
    <property type="entry name" value="COX2"/>
    <property type="match status" value="1"/>
</dbReference>
<comment type="caution">
    <text evidence="2">The sequence shown here is derived from an EMBL/GenBank/DDBJ whole genome shotgun (WGS) entry which is preliminary data.</text>
</comment>